<evidence type="ECO:0000313" key="1">
    <source>
        <dbReference type="EMBL" id="ABD87715.1"/>
    </source>
</evidence>
<protein>
    <submittedName>
        <fullName evidence="1">Uncharacterized protein</fullName>
    </submittedName>
</protein>
<dbReference type="RefSeq" id="WP_011472614.1">
    <property type="nucleotide sequence ID" value="NC_007925.1"/>
</dbReference>
<dbReference type="STRING" id="316056.RPC_2161"/>
<dbReference type="KEGG" id="rpc:RPC_2161"/>
<proteinExistence type="predicted"/>
<sequence length="286" mass="32825">MENYFVGIPPGGKIGGATIWTISDEFLQRVGQAQCCRILSEEPLAIEHHVDWEFVRLSLRPGQYFPRMARPADHKVTASPGFNPGTSAAWSYIQMNNGQLFALVEQIEKVFRVVHPDPFQTMNVFGHEIRNLLMLAAMEVETSWRAILTANGSTGNSTNDYVKLLEPMKLDEYELSLQFYPWVGPIRPFAGWRTSHPTKSLPWYHAYNQVKHDRETHFSSATLRNALEALCGCFVMMCAQFGQPKYWSRSELRTFFNLSKVPSWKPSDFYCRPFEGEEFVAVNHTF</sequence>
<dbReference type="HOGENOM" id="CLU_972800_0_0_5"/>
<dbReference type="AlphaFoldDB" id="Q216H1"/>
<reference evidence="1" key="1">
    <citation type="submission" date="2006-03" db="EMBL/GenBank/DDBJ databases">
        <title>Complete sequence of Rhodopseudomonas palustris BisB18.</title>
        <authorList>
            <consortium name="US DOE Joint Genome Institute"/>
            <person name="Copeland A."/>
            <person name="Lucas S."/>
            <person name="Lapidus A."/>
            <person name="Barry K."/>
            <person name="Detter J.C."/>
            <person name="Glavina del Rio T."/>
            <person name="Hammon N."/>
            <person name="Israni S."/>
            <person name="Dalin E."/>
            <person name="Tice H."/>
            <person name="Pitluck S."/>
            <person name="Chain P."/>
            <person name="Malfatti S."/>
            <person name="Shin M."/>
            <person name="Vergez L."/>
            <person name="Schmutz J."/>
            <person name="Larimer F."/>
            <person name="Land M."/>
            <person name="Hauser L."/>
            <person name="Pelletier D.A."/>
            <person name="Kyrpides N."/>
            <person name="Anderson I."/>
            <person name="Oda Y."/>
            <person name="Harwood C.S."/>
            <person name="Richardson P."/>
        </authorList>
    </citation>
    <scope>NUCLEOTIDE SEQUENCE [LARGE SCALE GENOMIC DNA]</scope>
    <source>
        <strain evidence="1">BisB18</strain>
    </source>
</reference>
<organism evidence="1">
    <name type="scientific">Rhodopseudomonas palustris (strain BisB18)</name>
    <dbReference type="NCBI Taxonomy" id="316056"/>
    <lineage>
        <taxon>Bacteria</taxon>
        <taxon>Pseudomonadati</taxon>
        <taxon>Pseudomonadota</taxon>
        <taxon>Alphaproteobacteria</taxon>
        <taxon>Hyphomicrobiales</taxon>
        <taxon>Nitrobacteraceae</taxon>
        <taxon>Rhodopseudomonas</taxon>
    </lineage>
</organism>
<name>Q216H1_RHOPB</name>
<dbReference type="eggNOG" id="ENOG502Z9T2">
    <property type="taxonomic scope" value="Bacteria"/>
</dbReference>
<dbReference type="EMBL" id="CP000301">
    <property type="protein sequence ID" value="ABD87715.1"/>
    <property type="molecule type" value="Genomic_DNA"/>
</dbReference>
<gene>
    <name evidence="1" type="ordered locus">RPC_2161</name>
</gene>
<accession>Q216H1</accession>
<dbReference type="OrthoDB" id="7210418at2"/>